<sequence length="340" mass="36083">MPLRVVMKSHWMSPWRWPLRLLWIGCGLALSAKGYASCTLTTGSGEGFFGTVSSLSISQSQQVASVSDAGLYCDGAALALLGTGNRMDATVSSANAGALVRTGSTDAVPYQIFADPSYDNEIPLNTTFNYARSNLLDLLGLLGGSSYSLPMTLRTQTGEYNLAAGTYTDQLSVSWNWDVCSGVNLLFICLGRSTGSGTAVVNLRLEVSKDCVIEAPDLDFGSAPLVVGFYSVTQTISIRCTKDALYSVGLSDGSYADGGQRRMAADGQYLAYELYKSITGSDRWGAAGSERRSSESADQNPGAYTGTLTQGFIYRAEILSGQSTPPAGTYTDMIVVDVAF</sequence>
<protein>
    <recommendedName>
        <fullName evidence="1">Spore coat protein U/FanG domain-containing protein</fullName>
    </recommendedName>
</protein>
<evidence type="ECO:0000313" key="3">
    <source>
        <dbReference type="Proteomes" id="UP000077875"/>
    </source>
</evidence>
<organism evidence="2 3">
    <name type="scientific">Halotalea alkalilenta</name>
    <dbReference type="NCBI Taxonomy" id="376489"/>
    <lineage>
        <taxon>Bacteria</taxon>
        <taxon>Pseudomonadati</taxon>
        <taxon>Pseudomonadota</taxon>
        <taxon>Gammaproteobacteria</taxon>
        <taxon>Oceanospirillales</taxon>
        <taxon>Halomonadaceae</taxon>
        <taxon>Halotalea</taxon>
    </lineage>
</organism>
<dbReference type="PANTHER" id="PTHR37089">
    <property type="entry name" value="PROTEIN U-RELATED"/>
    <property type="match status" value="1"/>
</dbReference>
<dbReference type="EMBL" id="CP015243">
    <property type="protein sequence ID" value="ANF57622.1"/>
    <property type="molecule type" value="Genomic_DNA"/>
</dbReference>
<evidence type="ECO:0000313" key="2">
    <source>
        <dbReference type="EMBL" id="ANF57622.1"/>
    </source>
</evidence>
<keyword evidence="3" id="KW-1185">Reference proteome</keyword>
<name>A0A172YEW1_9GAMM</name>
<feature type="domain" description="Spore coat protein U/FanG" evidence="1">
    <location>
        <begin position="31"/>
        <end position="173"/>
    </location>
</feature>
<evidence type="ECO:0000259" key="1">
    <source>
        <dbReference type="Pfam" id="PF05229"/>
    </source>
</evidence>
<reference evidence="2 3" key="1">
    <citation type="submission" date="2016-04" db="EMBL/GenBank/DDBJ databases">
        <title>Complete Genome Sequence of Halotalea alkalilenta IHB B 13600.</title>
        <authorList>
            <person name="Swarnkar M.K."/>
            <person name="Sharma A."/>
            <person name="Kaushal K."/>
            <person name="Soni R."/>
            <person name="Rana S."/>
            <person name="Singh A.K."/>
            <person name="Gulati A."/>
        </authorList>
    </citation>
    <scope>NUCLEOTIDE SEQUENCE [LARGE SCALE GENOMIC DNA]</scope>
    <source>
        <strain evidence="2 3">IHB B 13600</strain>
    </source>
</reference>
<dbReference type="AlphaFoldDB" id="A0A172YEW1"/>
<proteinExistence type="predicted"/>
<dbReference type="Proteomes" id="UP000077875">
    <property type="component" value="Chromosome"/>
</dbReference>
<gene>
    <name evidence="2" type="ORF">A5892_09250</name>
</gene>
<dbReference type="KEGG" id="haa:A5892_09250"/>
<feature type="domain" description="Spore coat protein U/FanG" evidence="1">
    <location>
        <begin position="198"/>
        <end position="336"/>
    </location>
</feature>
<dbReference type="STRING" id="376489.A5892_09250"/>
<dbReference type="PANTHER" id="PTHR37089:SF1">
    <property type="entry name" value="MEMBRANE PROTEIN"/>
    <property type="match status" value="1"/>
</dbReference>
<dbReference type="RefSeq" id="WP_082890361.1">
    <property type="nucleotide sequence ID" value="NZ_CP015243.1"/>
</dbReference>
<dbReference type="Pfam" id="PF05229">
    <property type="entry name" value="SCPU"/>
    <property type="match status" value="2"/>
</dbReference>
<dbReference type="SMART" id="SM00972">
    <property type="entry name" value="SCPU"/>
    <property type="match status" value="2"/>
</dbReference>
<accession>A0A172YEW1</accession>
<dbReference type="InterPro" id="IPR007893">
    <property type="entry name" value="Spore_coat_U/FanG"/>
</dbReference>
<dbReference type="InterPro" id="IPR053167">
    <property type="entry name" value="Spore_coat_component"/>
</dbReference>